<keyword evidence="1 2" id="KW-0238">DNA-binding</keyword>
<accession>A0ABV9LU00</accession>
<gene>
    <name evidence="4" type="ORF">ACFO4O_07435</name>
</gene>
<reference evidence="5" key="1">
    <citation type="journal article" date="2019" name="Int. J. Syst. Evol. Microbiol.">
        <title>The Global Catalogue of Microorganisms (GCM) 10K type strain sequencing project: providing services to taxonomists for standard genome sequencing and annotation.</title>
        <authorList>
            <consortium name="The Broad Institute Genomics Platform"/>
            <consortium name="The Broad Institute Genome Sequencing Center for Infectious Disease"/>
            <person name="Wu L."/>
            <person name="Ma J."/>
        </authorList>
    </citation>
    <scope>NUCLEOTIDE SEQUENCE [LARGE SCALE GENOMIC DNA]</scope>
    <source>
        <strain evidence="5">KACC 12507</strain>
    </source>
</reference>
<dbReference type="RefSeq" id="WP_382407006.1">
    <property type="nucleotide sequence ID" value="NZ_JBHSGU010000002.1"/>
</dbReference>
<protein>
    <submittedName>
        <fullName evidence="4">TetR/AcrR family transcriptional regulator</fullName>
    </submittedName>
</protein>
<dbReference type="Pfam" id="PF14246">
    <property type="entry name" value="TetR_C_7"/>
    <property type="match status" value="1"/>
</dbReference>
<keyword evidence="5" id="KW-1185">Reference proteome</keyword>
<dbReference type="EMBL" id="JBHSGU010000002">
    <property type="protein sequence ID" value="MFC4699982.1"/>
    <property type="molecule type" value="Genomic_DNA"/>
</dbReference>
<dbReference type="Gene3D" id="1.10.357.10">
    <property type="entry name" value="Tetracycline Repressor, domain 2"/>
    <property type="match status" value="1"/>
</dbReference>
<evidence type="ECO:0000313" key="5">
    <source>
        <dbReference type="Proteomes" id="UP001595897"/>
    </source>
</evidence>
<dbReference type="InterPro" id="IPR050109">
    <property type="entry name" value="HTH-type_TetR-like_transc_reg"/>
</dbReference>
<sequence>MQAPKAGRPKSKEKREAILHSAQVLFLANGVKQTSMEEVAKHSGVSKQTIYSHYQSKDALFSAVISNKCKEYLITTEELPNNESSLETALTLIANKFLALLHDEVVIATYSIVIAEASNAPRVAELFYEAGPRASVNALTEVLCTMSKGSLNEHTARALAIDFYTFLKGDLHTRSLMNLDFRLSDEQQEAYVKSVVKKTLCLYEHYYQS</sequence>
<evidence type="ECO:0000256" key="1">
    <source>
        <dbReference type="ARBA" id="ARBA00023125"/>
    </source>
</evidence>
<evidence type="ECO:0000256" key="2">
    <source>
        <dbReference type="PROSITE-ProRule" id="PRU00335"/>
    </source>
</evidence>
<name>A0ABV9LU00_9ALTE</name>
<dbReference type="Pfam" id="PF00440">
    <property type="entry name" value="TetR_N"/>
    <property type="match status" value="1"/>
</dbReference>
<evidence type="ECO:0000313" key="4">
    <source>
        <dbReference type="EMBL" id="MFC4699982.1"/>
    </source>
</evidence>
<proteinExistence type="predicted"/>
<dbReference type="PRINTS" id="PR00455">
    <property type="entry name" value="HTHTETR"/>
</dbReference>
<feature type="domain" description="HTH tetR-type" evidence="3">
    <location>
        <begin position="12"/>
        <end position="72"/>
    </location>
</feature>
<organism evidence="4 5">
    <name type="scientific">Glaciecola siphonariae</name>
    <dbReference type="NCBI Taxonomy" id="521012"/>
    <lineage>
        <taxon>Bacteria</taxon>
        <taxon>Pseudomonadati</taxon>
        <taxon>Pseudomonadota</taxon>
        <taxon>Gammaproteobacteria</taxon>
        <taxon>Alteromonadales</taxon>
        <taxon>Alteromonadaceae</taxon>
        <taxon>Glaciecola</taxon>
    </lineage>
</organism>
<dbReference type="PANTHER" id="PTHR30055:SF146">
    <property type="entry name" value="HTH-TYPE TRANSCRIPTIONAL DUAL REGULATOR CECR"/>
    <property type="match status" value="1"/>
</dbReference>
<dbReference type="InterPro" id="IPR001647">
    <property type="entry name" value="HTH_TetR"/>
</dbReference>
<dbReference type="SUPFAM" id="SSF46689">
    <property type="entry name" value="Homeodomain-like"/>
    <property type="match status" value="1"/>
</dbReference>
<dbReference type="PANTHER" id="PTHR30055">
    <property type="entry name" value="HTH-TYPE TRANSCRIPTIONAL REGULATOR RUTR"/>
    <property type="match status" value="1"/>
</dbReference>
<dbReference type="Proteomes" id="UP001595897">
    <property type="component" value="Unassembled WGS sequence"/>
</dbReference>
<feature type="DNA-binding region" description="H-T-H motif" evidence="2">
    <location>
        <begin position="35"/>
        <end position="54"/>
    </location>
</feature>
<dbReference type="InterPro" id="IPR009057">
    <property type="entry name" value="Homeodomain-like_sf"/>
</dbReference>
<dbReference type="InterPro" id="IPR039536">
    <property type="entry name" value="TetR_C_Proteobacteria"/>
</dbReference>
<dbReference type="PROSITE" id="PS50977">
    <property type="entry name" value="HTH_TETR_2"/>
    <property type="match status" value="1"/>
</dbReference>
<evidence type="ECO:0000259" key="3">
    <source>
        <dbReference type="PROSITE" id="PS50977"/>
    </source>
</evidence>
<comment type="caution">
    <text evidence="4">The sequence shown here is derived from an EMBL/GenBank/DDBJ whole genome shotgun (WGS) entry which is preliminary data.</text>
</comment>